<dbReference type="STRING" id="39029.BSR42_02940"/>
<dbReference type="SMART" id="SM01059">
    <property type="entry name" value="CAT"/>
    <property type="match status" value="1"/>
</dbReference>
<proteinExistence type="predicted"/>
<dbReference type="Pfam" id="PF00302">
    <property type="entry name" value="CAT"/>
    <property type="match status" value="1"/>
</dbReference>
<gene>
    <name evidence="2" type="ORF">AB840_01965</name>
</gene>
<dbReference type="OrthoDB" id="9801766at2"/>
<dbReference type="Proteomes" id="UP000036503">
    <property type="component" value="Unassembled WGS sequence"/>
</dbReference>
<dbReference type="AlphaFoldDB" id="A0A0J6WZ50"/>
<dbReference type="EMBL" id="LEKT01000004">
    <property type="protein sequence ID" value="KMO87503.1"/>
    <property type="molecule type" value="Genomic_DNA"/>
</dbReference>
<dbReference type="InterPro" id="IPR023213">
    <property type="entry name" value="CAT-like_dom_sf"/>
</dbReference>
<reference evidence="2 3" key="1">
    <citation type="submission" date="2015-06" db="EMBL/GenBank/DDBJ databases">
        <title>Draft genome sequence of beer spoilage bacterium Megasphaera cerevisiae type strain 20462.</title>
        <authorList>
            <person name="Kutumbaka K."/>
            <person name="Pasmowitz J."/>
            <person name="Mategko J."/>
            <person name="Reyes D."/>
            <person name="Friedrich A."/>
            <person name="Han S."/>
            <person name="Martens-Habbena W."/>
            <person name="Neal-McKinney J."/>
            <person name="Janagama H.K."/>
            <person name="Nadala C."/>
            <person name="Samadpour M."/>
        </authorList>
    </citation>
    <scope>NUCLEOTIDE SEQUENCE [LARGE SCALE GENOMIC DNA]</scope>
    <source>
        <strain evidence="2 3">DSM 20462</strain>
    </source>
</reference>
<dbReference type="PANTHER" id="PTHR38474:SF2">
    <property type="entry name" value="CHLORAMPHENICOL ACETYLTRANSFERASE"/>
    <property type="match status" value="1"/>
</dbReference>
<name>A0A0J6WZ50_9FIRM</name>
<evidence type="ECO:0000313" key="3">
    <source>
        <dbReference type="Proteomes" id="UP000036503"/>
    </source>
</evidence>
<dbReference type="Gene3D" id="3.30.559.10">
    <property type="entry name" value="Chloramphenicol acetyltransferase-like domain"/>
    <property type="match status" value="1"/>
</dbReference>
<evidence type="ECO:0000313" key="2">
    <source>
        <dbReference type="EMBL" id="KMO87503.1"/>
    </source>
</evidence>
<protein>
    <submittedName>
        <fullName evidence="2">Chloramphenicol acetyltransferase</fullName>
    </submittedName>
</protein>
<dbReference type="PIRSF" id="PIRSF000440">
    <property type="entry name" value="CAT"/>
    <property type="match status" value="1"/>
</dbReference>
<dbReference type="InterPro" id="IPR001707">
    <property type="entry name" value="Cmp_AcTrfase"/>
</dbReference>
<dbReference type="GO" id="GO:0008811">
    <property type="term" value="F:chloramphenicol O-acetyltransferase activity"/>
    <property type="evidence" value="ECO:0007669"/>
    <property type="project" value="InterPro"/>
</dbReference>
<evidence type="ECO:0000256" key="1">
    <source>
        <dbReference type="PIRSR" id="PIRSR000440-1"/>
    </source>
</evidence>
<dbReference type="SUPFAM" id="SSF52777">
    <property type="entry name" value="CoA-dependent acyltransferases"/>
    <property type="match status" value="1"/>
</dbReference>
<keyword evidence="2" id="KW-0808">Transferase</keyword>
<dbReference type="InParanoid" id="A0A0J6WZ50"/>
<organism evidence="2 3">
    <name type="scientific">Megasphaera cerevisiae DSM 20462</name>
    <dbReference type="NCBI Taxonomy" id="1122219"/>
    <lineage>
        <taxon>Bacteria</taxon>
        <taxon>Bacillati</taxon>
        <taxon>Bacillota</taxon>
        <taxon>Negativicutes</taxon>
        <taxon>Veillonellales</taxon>
        <taxon>Veillonellaceae</taxon>
        <taxon>Megasphaera</taxon>
    </lineage>
</organism>
<feature type="active site" description="Proton acceptor" evidence="1">
    <location>
        <position position="195"/>
    </location>
</feature>
<dbReference type="PANTHER" id="PTHR38474">
    <property type="entry name" value="SLR0299 PROTEIN"/>
    <property type="match status" value="1"/>
</dbReference>
<accession>A0A0J6WZ50</accession>
<dbReference type="PATRIC" id="fig|1122219.3.peg.1632"/>
<keyword evidence="3" id="KW-1185">Reference proteome</keyword>
<sequence length="219" mass="25611">MRMNSVFHVIDKDTWERNPYFEYYYKQIKCRYTITANVDITALREYQQDRGMKFFPLMLYVIMAAVNQNKEFRFSFDGQGNLGYWEEVVPCYTLFHDRSKTFTDIWSDYDADVYTFYHTVTADMQRYKDVSGVIKARPDQPPNFCPVSALPWLNFTSFAQDTYTENNFLFPLIKFGKYVPESIKTIIPVAISVSHAVADGYHTCKLINDMQAIADTIGT</sequence>
<comment type="caution">
    <text evidence="2">The sequence shown here is derived from an EMBL/GenBank/DDBJ whole genome shotgun (WGS) entry which is preliminary data.</text>
</comment>